<dbReference type="OrthoDB" id="110167at2"/>
<accession>A0A502G6Z1</accession>
<dbReference type="InterPro" id="IPR003313">
    <property type="entry name" value="AraC-bd"/>
</dbReference>
<evidence type="ECO:0000313" key="6">
    <source>
        <dbReference type="Proteomes" id="UP000317078"/>
    </source>
</evidence>
<sequence length="288" mass="30978">MSVSPALTEAECLEGLCEAPSNRSSVRIGMGAQGIERLEARFHGRAFAPHRHDTYAIGVTLAGVQTFQYRGVLRRCLPGQCHVLHPDELHDGAAGSEAGFGYRIAYVDPALVQGAVGGHPLPFIADPVLNLTNAQRGRLAGLWDVNRPLDDLGRVDAITAITDLLMVGLGTPGQSSMLPFRALYAVRDRISADPAAWPSIATLEHLSGLDRWTLARKFRAAFGTSPSRFRTMRQLDLARGLIARGIPLAHTAASAGFADQSHLSRQFKRAYGLSPGQWAAALVMPNPT</sequence>
<protein>
    <submittedName>
        <fullName evidence="5">AraC family transcriptional regulator</fullName>
    </submittedName>
</protein>
<organism evidence="5 6">
    <name type="scientific">Muricoccus nepalensis</name>
    <dbReference type="NCBI Taxonomy" id="1854500"/>
    <lineage>
        <taxon>Bacteria</taxon>
        <taxon>Pseudomonadati</taxon>
        <taxon>Pseudomonadota</taxon>
        <taxon>Alphaproteobacteria</taxon>
        <taxon>Acetobacterales</taxon>
        <taxon>Roseomonadaceae</taxon>
        <taxon>Muricoccus</taxon>
    </lineage>
</organism>
<reference evidence="5 6" key="1">
    <citation type="journal article" date="2019" name="Environ. Microbiol.">
        <title>Species interactions and distinct microbial communities in high Arctic permafrost affected cryosols are associated with the CH4 and CO2 gas fluxes.</title>
        <authorList>
            <person name="Altshuler I."/>
            <person name="Hamel J."/>
            <person name="Turney S."/>
            <person name="Magnuson E."/>
            <person name="Levesque R."/>
            <person name="Greer C."/>
            <person name="Whyte L.G."/>
        </authorList>
    </citation>
    <scope>NUCLEOTIDE SEQUENCE [LARGE SCALE GENOMIC DNA]</scope>
    <source>
        <strain evidence="5 6">S9.3B</strain>
    </source>
</reference>
<gene>
    <name evidence="5" type="ORF">EAH89_10595</name>
</gene>
<evidence type="ECO:0000256" key="2">
    <source>
        <dbReference type="ARBA" id="ARBA00023125"/>
    </source>
</evidence>
<dbReference type="GO" id="GO:0003700">
    <property type="term" value="F:DNA-binding transcription factor activity"/>
    <property type="evidence" value="ECO:0007669"/>
    <property type="project" value="InterPro"/>
</dbReference>
<dbReference type="SUPFAM" id="SSF46689">
    <property type="entry name" value="Homeodomain-like"/>
    <property type="match status" value="1"/>
</dbReference>
<dbReference type="PANTHER" id="PTHR46796">
    <property type="entry name" value="HTH-TYPE TRANSCRIPTIONAL ACTIVATOR RHAS-RELATED"/>
    <property type="match status" value="1"/>
</dbReference>
<dbReference type="SUPFAM" id="SSF51215">
    <property type="entry name" value="Regulatory protein AraC"/>
    <property type="match status" value="1"/>
</dbReference>
<dbReference type="InterPro" id="IPR018060">
    <property type="entry name" value="HTH_AraC"/>
</dbReference>
<dbReference type="Gene3D" id="1.10.10.60">
    <property type="entry name" value="Homeodomain-like"/>
    <property type="match status" value="1"/>
</dbReference>
<dbReference type="InterPro" id="IPR050204">
    <property type="entry name" value="AraC_XylS_family_regulators"/>
</dbReference>
<keyword evidence="3" id="KW-0804">Transcription</keyword>
<dbReference type="InterPro" id="IPR009057">
    <property type="entry name" value="Homeodomain-like_sf"/>
</dbReference>
<dbReference type="Pfam" id="PF12833">
    <property type="entry name" value="HTH_18"/>
    <property type="match status" value="1"/>
</dbReference>
<evidence type="ECO:0000256" key="3">
    <source>
        <dbReference type="ARBA" id="ARBA00023163"/>
    </source>
</evidence>
<dbReference type="SMART" id="SM00342">
    <property type="entry name" value="HTH_ARAC"/>
    <property type="match status" value="1"/>
</dbReference>
<proteinExistence type="predicted"/>
<dbReference type="EMBL" id="RCZP01000008">
    <property type="protein sequence ID" value="TPG57382.1"/>
    <property type="molecule type" value="Genomic_DNA"/>
</dbReference>
<feature type="domain" description="HTH araC/xylS-type" evidence="4">
    <location>
        <begin position="180"/>
        <end position="281"/>
    </location>
</feature>
<dbReference type="PANTHER" id="PTHR46796:SF2">
    <property type="entry name" value="TRANSCRIPTIONAL REGULATORY PROTEIN"/>
    <property type="match status" value="1"/>
</dbReference>
<dbReference type="GO" id="GO:0043565">
    <property type="term" value="F:sequence-specific DNA binding"/>
    <property type="evidence" value="ECO:0007669"/>
    <property type="project" value="InterPro"/>
</dbReference>
<dbReference type="Proteomes" id="UP000317078">
    <property type="component" value="Unassembled WGS sequence"/>
</dbReference>
<evidence type="ECO:0000256" key="1">
    <source>
        <dbReference type="ARBA" id="ARBA00023015"/>
    </source>
</evidence>
<dbReference type="Pfam" id="PF02311">
    <property type="entry name" value="AraC_binding"/>
    <property type="match status" value="1"/>
</dbReference>
<dbReference type="AlphaFoldDB" id="A0A502G6Z1"/>
<evidence type="ECO:0000313" key="5">
    <source>
        <dbReference type="EMBL" id="TPG57382.1"/>
    </source>
</evidence>
<keyword evidence="6" id="KW-1185">Reference proteome</keyword>
<evidence type="ECO:0000259" key="4">
    <source>
        <dbReference type="PROSITE" id="PS01124"/>
    </source>
</evidence>
<dbReference type="InterPro" id="IPR037923">
    <property type="entry name" value="HTH-like"/>
</dbReference>
<keyword evidence="2" id="KW-0238">DNA-binding</keyword>
<keyword evidence="1" id="KW-0805">Transcription regulation</keyword>
<comment type="caution">
    <text evidence="5">The sequence shown here is derived from an EMBL/GenBank/DDBJ whole genome shotgun (WGS) entry which is preliminary data.</text>
</comment>
<dbReference type="PROSITE" id="PS01124">
    <property type="entry name" value="HTH_ARAC_FAMILY_2"/>
    <property type="match status" value="1"/>
</dbReference>
<name>A0A502G6Z1_9PROT</name>